<organism evidence="1 2">
    <name type="scientific">Micromonospora krabiensis</name>
    <dbReference type="NCBI Taxonomy" id="307121"/>
    <lineage>
        <taxon>Bacteria</taxon>
        <taxon>Bacillati</taxon>
        <taxon>Actinomycetota</taxon>
        <taxon>Actinomycetes</taxon>
        <taxon>Micromonosporales</taxon>
        <taxon>Micromonosporaceae</taxon>
        <taxon>Micromonospora</taxon>
    </lineage>
</organism>
<name>A0A1C3NB48_9ACTN</name>
<keyword evidence="2" id="KW-1185">Reference proteome</keyword>
<dbReference type="SUPFAM" id="SSF53850">
    <property type="entry name" value="Periplasmic binding protein-like II"/>
    <property type="match status" value="1"/>
</dbReference>
<dbReference type="PANTHER" id="PTHR43649">
    <property type="entry name" value="ARABINOSE-BINDING PROTEIN-RELATED"/>
    <property type="match status" value="1"/>
</dbReference>
<dbReference type="InterPro" id="IPR006059">
    <property type="entry name" value="SBP"/>
</dbReference>
<dbReference type="AlphaFoldDB" id="A0A1C3NB48"/>
<dbReference type="PATRIC" id="fig|307121.4.peg.5476"/>
<dbReference type="RefSeq" id="WP_091599409.1">
    <property type="nucleotide sequence ID" value="NZ_JBHRWG010000002.1"/>
</dbReference>
<dbReference type="Gene3D" id="3.40.190.10">
    <property type="entry name" value="Periplasmic binding protein-like II"/>
    <property type="match status" value="2"/>
</dbReference>
<dbReference type="STRING" id="307121.GA0070620_5374"/>
<gene>
    <name evidence="1" type="ORF">GA0070620_5374</name>
</gene>
<evidence type="ECO:0000313" key="1">
    <source>
        <dbReference type="EMBL" id="SBV29791.1"/>
    </source>
</evidence>
<dbReference type="PANTHER" id="PTHR43649:SF12">
    <property type="entry name" value="DIACETYLCHITOBIOSE BINDING PROTEIN DASA"/>
    <property type="match status" value="1"/>
</dbReference>
<reference evidence="2" key="1">
    <citation type="submission" date="2016-06" db="EMBL/GenBank/DDBJ databases">
        <authorList>
            <person name="Varghese N."/>
        </authorList>
    </citation>
    <scope>NUCLEOTIDE SEQUENCE [LARGE SCALE GENOMIC DNA]</scope>
    <source>
        <strain evidence="2">DSM 45344</strain>
    </source>
</reference>
<keyword evidence="1" id="KW-0762">Sugar transport</keyword>
<dbReference type="EMBL" id="LT598496">
    <property type="protein sequence ID" value="SBV29791.1"/>
    <property type="molecule type" value="Genomic_DNA"/>
</dbReference>
<sequence>MPAARASLSGPGADPGRRRLLAALLGAPVLATGGGLSGCSGGPAATPEDDGPVTLSVFWWGNAKRAELTERALRLYTERNPRVGFRVTWQGADGYYDRLATQATGGNVPDIVQVDDTVLTEYAQREILLDLSAHVADHRLDLRNLPDGLARYGQVDGRTVGVAAGQTAAAVVFNRTVLRQLDLPEPHTGMTWAEYVAWAERVTTASRGRVAGTTDPSGDYRALWLWLRGQGGELYRGRKLGFTVEDLVNWFELWQRARAGRATPGAALVEQADSGEPARQLVVSGLTAASFAWSHQLPELQRLTKADLGVAGFPGSTGAQWARASMYWSVFRGCRHPNVAVDVLNFLTGNGAAGAVLGYERGLSPSQAVRRAVDGDVTDPAQRRVAALGDTLGLAVGPAPAPPPKGHTRVRSLLVAAAESVRSGGVRPRPAATRFLAQADGALNA</sequence>
<dbReference type="OrthoDB" id="7918484at2"/>
<dbReference type="InterPro" id="IPR050490">
    <property type="entry name" value="Bact_solute-bd_prot1"/>
</dbReference>
<protein>
    <submittedName>
        <fullName evidence="1">Multiple sugar transport system substrate-binding protein</fullName>
    </submittedName>
</protein>
<proteinExistence type="predicted"/>
<evidence type="ECO:0000313" key="2">
    <source>
        <dbReference type="Proteomes" id="UP000199393"/>
    </source>
</evidence>
<keyword evidence="1" id="KW-0813">Transport</keyword>
<dbReference type="Pfam" id="PF13416">
    <property type="entry name" value="SBP_bac_8"/>
    <property type="match status" value="1"/>
</dbReference>
<accession>A0A1C3NB48</accession>
<dbReference type="Proteomes" id="UP000199393">
    <property type="component" value="Chromosome I"/>
</dbReference>